<dbReference type="InterPro" id="IPR036514">
    <property type="entry name" value="SGNH_hydro_sf"/>
</dbReference>
<organism evidence="3 4">
    <name type="scientific">Quercus lobata</name>
    <name type="common">Valley oak</name>
    <dbReference type="NCBI Taxonomy" id="97700"/>
    <lineage>
        <taxon>Eukaryota</taxon>
        <taxon>Viridiplantae</taxon>
        <taxon>Streptophyta</taxon>
        <taxon>Embryophyta</taxon>
        <taxon>Tracheophyta</taxon>
        <taxon>Spermatophyta</taxon>
        <taxon>Magnoliopsida</taxon>
        <taxon>eudicotyledons</taxon>
        <taxon>Gunneridae</taxon>
        <taxon>Pentapetalae</taxon>
        <taxon>rosids</taxon>
        <taxon>fabids</taxon>
        <taxon>Fagales</taxon>
        <taxon>Fagaceae</taxon>
        <taxon>Quercus</taxon>
    </lineage>
</organism>
<dbReference type="AlphaFoldDB" id="A0A7N2N118"/>
<dbReference type="Gene3D" id="3.40.50.1110">
    <property type="entry name" value="SGNH hydrolase"/>
    <property type="match status" value="1"/>
</dbReference>
<feature type="transmembrane region" description="Helical" evidence="2">
    <location>
        <begin position="16"/>
        <end position="43"/>
    </location>
</feature>
<evidence type="ECO:0000256" key="1">
    <source>
        <dbReference type="ARBA" id="ARBA00022801"/>
    </source>
</evidence>
<dbReference type="PANTHER" id="PTHR45648:SF17">
    <property type="entry name" value="GDSL ESTERASE_LIPASE"/>
    <property type="match status" value="1"/>
</dbReference>
<dbReference type="GO" id="GO:0016787">
    <property type="term" value="F:hydrolase activity"/>
    <property type="evidence" value="ECO:0007669"/>
    <property type="project" value="UniProtKB-KW"/>
</dbReference>
<name>A0A7N2N118_QUELO</name>
<dbReference type="InterPro" id="IPR051058">
    <property type="entry name" value="GDSL_Est/Lipase"/>
</dbReference>
<proteinExistence type="predicted"/>
<dbReference type="InParanoid" id="A0A7N2N118"/>
<dbReference type="EnsemblPlants" id="QL11p053302:mrna">
    <property type="protein sequence ID" value="QL11p053302:mrna"/>
    <property type="gene ID" value="QL11p053302"/>
</dbReference>
<keyword evidence="2" id="KW-0472">Membrane</keyword>
<keyword evidence="2" id="KW-0812">Transmembrane</keyword>
<accession>A0A7N2N118</accession>
<reference evidence="3 4" key="1">
    <citation type="journal article" date="2016" name="G3 (Bethesda)">
        <title>First Draft Assembly and Annotation of the Genome of a California Endemic Oak Quercus lobata Nee (Fagaceae).</title>
        <authorList>
            <person name="Sork V.L."/>
            <person name="Fitz-Gibbon S.T."/>
            <person name="Puiu D."/>
            <person name="Crepeau M."/>
            <person name="Gugger P.F."/>
            <person name="Sherman R."/>
            <person name="Stevens K."/>
            <person name="Langley C.H."/>
            <person name="Pellegrini M."/>
            <person name="Salzberg S.L."/>
        </authorList>
    </citation>
    <scope>NUCLEOTIDE SEQUENCE [LARGE SCALE GENOMIC DNA]</scope>
    <source>
        <strain evidence="3 4">cv. SW786</strain>
    </source>
</reference>
<evidence type="ECO:0000313" key="4">
    <source>
        <dbReference type="Proteomes" id="UP000594261"/>
    </source>
</evidence>
<sequence length="152" mass="16515">MLGPTISYQEAKQEPIFLTMASIFLTLDPLGGSVMALTVQMFLDLLNLGARKFGIISVPPIGCCPSHGIYNATGGCLEELNNQARAFHATVDSLLRNLSKEFDGMKYSLGNTFEMTLSIIEDPLSFIYLISNVQLPVKILECASTTGAFIFA</sequence>
<evidence type="ECO:0000313" key="3">
    <source>
        <dbReference type="EnsemblPlants" id="QL11p053302:mrna"/>
    </source>
</evidence>
<keyword evidence="2" id="KW-1133">Transmembrane helix</keyword>
<dbReference type="PANTHER" id="PTHR45648">
    <property type="entry name" value="GDSL LIPASE/ACYLHYDROLASE FAMILY PROTEIN (AFU_ORTHOLOGUE AFUA_4G14700)"/>
    <property type="match status" value="1"/>
</dbReference>
<dbReference type="Proteomes" id="UP000594261">
    <property type="component" value="Chromosome 11"/>
</dbReference>
<reference evidence="3" key="2">
    <citation type="submission" date="2021-01" db="UniProtKB">
        <authorList>
            <consortium name="EnsemblPlants"/>
        </authorList>
    </citation>
    <scope>IDENTIFICATION</scope>
</reference>
<keyword evidence="1" id="KW-0378">Hydrolase</keyword>
<dbReference type="Gramene" id="QL11p053302:mrna">
    <property type="protein sequence ID" value="QL11p053302:mrna"/>
    <property type="gene ID" value="QL11p053302"/>
</dbReference>
<evidence type="ECO:0000256" key="2">
    <source>
        <dbReference type="SAM" id="Phobius"/>
    </source>
</evidence>
<protein>
    <submittedName>
        <fullName evidence="3">Uncharacterized protein</fullName>
    </submittedName>
</protein>
<dbReference type="EMBL" id="LRBV02000011">
    <property type="status" value="NOT_ANNOTATED_CDS"/>
    <property type="molecule type" value="Genomic_DNA"/>
</dbReference>
<keyword evidence="4" id="KW-1185">Reference proteome</keyword>